<feature type="compositionally biased region" description="Basic and acidic residues" evidence="2">
    <location>
        <begin position="131"/>
        <end position="146"/>
    </location>
</feature>
<evidence type="ECO:0000256" key="1">
    <source>
        <dbReference type="ARBA" id="ARBA00023242"/>
    </source>
</evidence>
<dbReference type="InterPro" id="IPR001138">
    <property type="entry name" value="Zn2Cys6_DnaBD"/>
</dbReference>
<dbReference type="GO" id="GO:0008270">
    <property type="term" value="F:zinc ion binding"/>
    <property type="evidence" value="ECO:0007669"/>
    <property type="project" value="InterPro"/>
</dbReference>
<organism evidence="4 5">
    <name type="scientific">Hirsutella minnesotensis 3608</name>
    <dbReference type="NCBI Taxonomy" id="1043627"/>
    <lineage>
        <taxon>Eukaryota</taxon>
        <taxon>Fungi</taxon>
        <taxon>Dikarya</taxon>
        <taxon>Ascomycota</taxon>
        <taxon>Pezizomycotina</taxon>
        <taxon>Sordariomycetes</taxon>
        <taxon>Hypocreomycetidae</taxon>
        <taxon>Hypocreales</taxon>
        <taxon>Ophiocordycipitaceae</taxon>
        <taxon>Hirsutella</taxon>
    </lineage>
</organism>
<evidence type="ECO:0000259" key="3">
    <source>
        <dbReference type="PROSITE" id="PS50048"/>
    </source>
</evidence>
<dbReference type="EMBL" id="KQ030543">
    <property type="protein sequence ID" value="KJZ72697.1"/>
    <property type="molecule type" value="Genomic_DNA"/>
</dbReference>
<dbReference type="Gene3D" id="4.10.240.10">
    <property type="entry name" value="Zn(2)-C6 fungal-type DNA-binding domain"/>
    <property type="match status" value="1"/>
</dbReference>
<dbReference type="PANTHER" id="PTHR31668">
    <property type="entry name" value="GLUCOSE TRANSPORT TRANSCRIPTION REGULATOR RGT1-RELATED-RELATED"/>
    <property type="match status" value="1"/>
</dbReference>
<dbReference type="SMART" id="SM00066">
    <property type="entry name" value="GAL4"/>
    <property type="match status" value="1"/>
</dbReference>
<accession>A0A0F7ZYL8</accession>
<protein>
    <recommendedName>
        <fullName evidence="3">Zn(2)-C6 fungal-type domain-containing protein</fullName>
    </recommendedName>
</protein>
<dbReference type="SUPFAM" id="SSF57701">
    <property type="entry name" value="Zn2/Cys6 DNA-binding domain"/>
    <property type="match status" value="1"/>
</dbReference>
<proteinExistence type="predicted"/>
<feature type="domain" description="Zn(2)-C6 fungal-type" evidence="3">
    <location>
        <begin position="33"/>
        <end position="63"/>
    </location>
</feature>
<feature type="compositionally biased region" description="Low complexity" evidence="2">
    <location>
        <begin position="79"/>
        <end position="97"/>
    </location>
</feature>
<dbReference type="Proteomes" id="UP000054481">
    <property type="component" value="Unassembled WGS sequence"/>
</dbReference>
<dbReference type="CDD" id="cd00067">
    <property type="entry name" value="GAL4"/>
    <property type="match status" value="1"/>
</dbReference>
<evidence type="ECO:0000256" key="2">
    <source>
        <dbReference type="SAM" id="MobiDB-lite"/>
    </source>
</evidence>
<dbReference type="PROSITE" id="PS50048">
    <property type="entry name" value="ZN2_CY6_FUNGAL_2"/>
    <property type="match status" value="1"/>
</dbReference>
<dbReference type="PROSITE" id="PS00463">
    <property type="entry name" value="ZN2_CY6_FUNGAL_1"/>
    <property type="match status" value="1"/>
</dbReference>
<keyword evidence="5" id="KW-1185">Reference proteome</keyword>
<feature type="compositionally biased region" description="Basic and acidic residues" evidence="2">
    <location>
        <begin position="43"/>
        <end position="52"/>
    </location>
</feature>
<keyword evidence="1" id="KW-0539">Nucleus</keyword>
<name>A0A0F7ZYL8_9HYPO</name>
<dbReference type="GO" id="GO:0000981">
    <property type="term" value="F:DNA-binding transcription factor activity, RNA polymerase II-specific"/>
    <property type="evidence" value="ECO:0007669"/>
    <property type="project" value="InterPro"/>
</dbReference>
<evidence type="ECO:0000313" key="4">
    <source>
        <dbReference type="EMBL" id="KJZ72697.1"/>
    </source>
</evidence>
<dbReference type="InterPro" id="IPR036864">
    <property type="entry name" value="Zn2-C6_fun-type_DNA-bd_sf"/>
</dbReference>
<sequence>MFGTWKYDPETDEVQNLRKAYDPITARSSQHQACNRCHEKKLKCSGEKKGCDRCAGNGHLCEYTRSGSRSSRKSKKTSRPSTTSPPGGRESSGSPCSQTSRKTHSPKSRSGPSSERGRPTTTTPSTGSRGVVRETDFATASRRENFNMDAFPEDYSSPTMPHLFPPQQFDAASSQGWTAGVHHMQAVTTAGIEPSYVATSGPMYDANGNFMSYTAYSDFDNYSSMDPRYWAQGQH</sequence>
<dbReference type="InterPro" id="IPR050797">
    <property type="entry name" value="Carb_Metab_Trans_Reg"/>
</dbReference>
<dbReference type="Pfam" id="PF00172">
    <property type="entry name" value="Zn_clus"/>
    <property type="match status" value="1"/>
</dbReference>
<dbReference type="PANTHER" id="PTHR31668:SF30">
    <property type="entry name" value="ZN(II)2CYS6 TRANSCRIPTION FACTOR (EUROFUNG)"/>
    <property type="match status" value="1"/>
</dbReference>
<feature type="compositionally biased region" description="Low complexity" evidence="2">
    <location>
        <begin position="108"/>
        <end position="130"/>
    </location>
</feature>
<evidence type="ECO:0000313" key="5">
    <source>
        <dbReference type="Proteomes" id="UP000054481"/>
    </source>
</evidence>
<feature type="region of interest" description="Disordered" evidence="2">
    <location>
        <begin position="43"/>
        <end position="146"/>
    </location>
</feature>
<reference evidence="4 5" key="1">
    <citation type="journal article" date="2014" name="Genome Biol. Evol.">
        <title>Comparative genomics and transcriptomics analyses reveal divergent lifestyle features of nematode endoparasitic fungus Hirsutella minnesotensis.</title>
        <authorList>
            <person name="Lai Y."/>
            <person name="Liu K."/>
            <person name="Zhang X."/>
            <person name="Zhang X."/>
            <person name="Li K."/>
            <person name="Wang N."/>
            <person name="Shu C."/>
            <person name="Wu Y."/>
            <person name="Wang C."/>
            <person name="Bushley K.E."/>
            <person name="Xiang M."/>
            <person name="Liu X."/>
        </authorList>
    </citation>
    <scope>NUCLEOTIDE SEQUENCE [LARGE SCALE GENOMIC DNA]</scope>
    <source>
        <strain evidence="4 5">3608</strain>
    </source>
</reference>
<dbReference type="OrthoDB" id="2328572at2759"/>
<gene>
    <name evidence="4" type="ORF">HIM_07889</name>
</gene>
<dbReference type="AlphaFoldDB" id="A0A0F7ZYL8"/>